<feature type="domain" description="Flavoprotein" evidence="6">
    <location>
        <begin position="2"/>
        <end position="173"/>
    </location>
</feature>
<keyword evidence="1 5" id="KW-0637">Prenyltransferase</keyword>
<organism evidence="7 8">
    <name type="scientific">Candidatus Enterenecus faecium</name>
    <dbReference type="NCBI Taxonomy" id="2840780"/>
    <lineage>
        <taxon>Bacteria</taxon>
        <taxon>Bacillati</taxon>
        <taxon>Bacillota</taxon>
        <taxon>Clostridia</taxon>
        <taxon>Eubacteriales</taxon>
        <taxon>Candidatus Enterenecus</taxon>
    </lineage>
</organism>
<keyword evidence="2 5" id="KW-0285">Flavoprotein</keyword>
<dbReference type="EC" id="2.5.1.129" evidence="5"/>
<reference evidence="7" key="1">
    <citation type="submission" date="2020-10" db="EMBL/GenBank/DDBJ databases">
        <authorList>
            <person name="Gilroy R."/>
        </authorList>
    </citation>
    <scope>NUCLEOTIDE SEQUENCE</scope>
    <source>
        <strain evidence="7">ChiGjej2B2-12916</strain>
    </source>
</reference>
<evidence type="ECO:0000256" key="1">
    <source>
        <dbReference type="ARBA" id="ARBA00022602"/>
    </source>
</evidence>
<feature type="binding site" evidence="5">
    <location>
        <begin position="88"/>
        <end position="91"/>
    </location>
    <ligand>
        <name>FMN</name>
        <dbReference type="ChEBI" id="CHEBI:58210"/>
    </ligand>
</feature>
<evidence type="ECO:0000256" key="3">
    <source>
        <dbReference type="ARBA" id="ARBA00022643"/>
    </source>
</evidence>
<evidence type="ECO:0000313" key="7">
    <source>
        <dbReference type="EMBL" id="HIQ60336.1"/>
    </source>
</evidence>
<evidence type="ECO:0000256" key="2">
    <source>
        <dbReference type="ARBA" id="ARBA00022630"/>
    </source>
</evidence>
<evidence type="ECO:0000313" key="8">
    <source>
        <dbReference type="Proteomes" id="UP000886879"/>
    </source>
</evidence>
<evidence type="ECO:0000256" key="4">
    <source>
        <dbReference type="ARBA" id="ARBA00022679"/>
    </source>
</evidence>
<protein>
    <recommendedName>
        <fullName evidence="5">Flavin prenyltransferase UbiX</fullName>
        <ecNumber evidence="5">2.5.1.129</ecNumber>
    </recommendedName>
</protein>
<feature type="binding site" evidence="5">
    <location>
        <position position="169"/>
    </location>
    <ligand>
        <name>dimethylallyl phosphate</name>
        <dbReference type="ChEBI" id="CHEBI:88052"/>
    </ligand>
</feature>
<keyword evidence="4 5" id="KW-0808">Transferase</keyword>
<feature type="binding site" evidence="5">
    <location>
        <begin position="10"/>
        <end position="12"/>
    </location>
    <ligand>
        <name>FMN</name>
        <dbReference type="ChEBI" id="CHEBI:58210"/>
    </ligand>
</feature>
<dbReference type="NCBIfam" id="NF004685">
    <property type="entry name" value="PRK06029.1"/>
    <property type="match status" value="1"/>
</dbReference>
<dbReference type="SUPFAM" id="SSF52507">
    <property type="entry name" value="Homo-oligomeric flavin-containing Cys decarboxylases, HFCD"/>
    <property type="match status" value="1"/>
</dbReference>
<feature type="binding site" evidence="5">
    <location>
        <position position="123"/>
    </location>
    <ligand>
        <name>FMN</name>
        <dbReference type="ChEBI" id="CHEBI:58210"/>
    </ligand>
</feature>
<dbReference type="GO" id="GO:0106141">
    <property type="term" value="F:flavin prenyltransferase activity"/>
    <property type="evidence" value="ECO:0007669"/>
    <property type="project" value="UniProtKB-EC"/>
</dbReference>
<reference evidence="7" key="2">
    <citation type="journal article" date="2021" name="PeerJ">
        <title>Extensive microbial diversity within the chicken gut microbiome revealed by metagenomics and culture.</title>
        <authorList>
            <person name="Gilroy R."/>
            <person name="Ravi A."/>
            <person name="Getino M."/>
            <person name="Pursley I."/>
            <person name="Horton D.L."/>
            <person name="Alikhan N.F."/>
            <person name="Baker D."/>
            <person name="Gharbi K."/>
            <person name="Hall N."/>
            <person name="Watson M."/>
            <person name="Adriaenssens E.M."/>
            <person name="Foster-Nyarko E."/>
            <person name="Jarju S."/>
            <person name="Secka A."/>
            <person name="Antonio M."/>
            <person name="Oren A."/>
            <person name="Chaudhuri R.R."/>
            <person name="La Ragione R."/>
            <person name="Hildebrand F."/>
            <person name="Pallen M.J."/>
        </authorList>
    </citation>
    <scope>NUCLEOTIDE SEQUENCE</scope>
    <source>
        <strain evidence="7">ChiGjej2B2-12916</strain>
    </source>
</reference>
<accession>A0A9D1CFT5</accession>
<dbReference type="Gene3D" id="3.40.50.1950">
    <property type="entry name" value="Flavin prenyltransferase-like"/>
    <property type="match status" value="1"/>
</dbReference>
<dbReference type="Pfam" id="PF02441">
    <property type="entry name" value="Flavoprotein"/>
    <property type="match status" value="1"/>
</dbReference>
<comment type="caution">
    <text evidence="5">Lacks conserved residue(s) required for the propagation of feature annotation.</text>
</comment>
<feature type="binding site" evidence="5">
    <location>
        <position position="153"/>
    </location>
    <ligand>
        <name>dimethylallyl phosphate</name>
        <dbReference type="ChEBI" id="CHEBI:88052"/>
    </ligand>
</feature>
<dbReference type="InterPro" id="IPR003382">
    <property type="entry name" value="Flavoprotein"/>
</dbReference>
<dbReference type="InterPro" id="IPR036551">
    <property type="entry name" value="Flavin_trans-like"/>
</dbReference>
<name>A0A9D1CFT5_9FIRM</name>
<comment type="function">
    <text evidence="5">Flavin prenyltransferase that catalyzes the synthesis of the prenylated FMN cofactor (prenyl-FMN) for 4-hydroxy-3-polyprenylbenzoic acid decarboxylase UbiD. The prenyltransferase is metal-independent and links a dimethylallyl moiety from dimethylallyl monophosphate (DMAP) to the flavin N5 and C6 atoms of FMN.</text>
</comment>
<comment type="similarity">
    <text evidence="5">Belongs to the UbiX/PAD1 family.</text>
</comment>
<evidence type="ECO:0000256" key="5">
    <source>
        <dbReference type="HAMAP-Rule" id="MF_01984"/>
    </source>
</evidence>
<dbReference type="AlphaFoldDB" id="A0A9D1CFT5"/>
<dbReference type="EMBL" id="DVFO01000017">
    <property type="protein sequence ID" value="HIQ60336.1"/>
    <property type="molecule type" value="Genomic_DNA"/>
</dbReference>
<comment type="caution">
    <text evidence="7">The sequence shown here is derived from an EMBL/GenBank/DDBJ whole genome shotgun (WGS) entry which is preliminary data.</text>
</comment>
<comment type="catalytic activity">
    <reaction evidence="5">
        <text>dimethylallyl phosphate + FMNH2 = prenylated FMNH2 + phosphate</text>
        <dbReference type="Rhea" id="RHEA:37743"/>
        <dbReference type="ChEBI" id="CHEBI:43474"/>
        <dbReference type="ChEBI" id="CHEBI:57618"/>
        <dbReference type="ChEBI" id="CHEBI:87467"/>
        <dbReference type="ChEBI" id="CHEBI:88052"/>
        <dbReference type="EC" id="2.5.1.129"/>
    </reaction>
</comment>
<sequence length="186" mass="20956">MKRLIVAISGATGVQMGARLLEVLHHMPQVETHLVISRGAEVIFQRETSIDLEELKKLADYTYDVDNLAAAISSGSYRTDGMIILPCSMKTLSGLANAYDEDLIVRAADVCLKENRRVVVVPREMPLNRIHCRNLLTACEAGYVIIPPMLTFYSDYPTAQDQVDHIIGKILMQFDLDYERFQPWKG</sequence>
<keyword evidence="3 5" id="KW-0288">FMN</keyword>
<dbReference type="Proteomes" id="UP000886879">
    <property type="component" value="Unassembled WGS sequence"/>
</dbReference>
<dbReference type="InterPro" id="IPR004507">
    <property type="entry name" value="UbiX-like"/>
</dbReference>
<dbReference type="NCBIfam" id="TIGR00421">
    <property type="entry name" value="ubiX_pad"/>
    <property type="match status" value="1"/>
</dbReference>
<proteinExistence type="inferred from homology"/>
<gene>
    <name evidence="5" type="primary">ubiX</name>
    <name evidence="7" type="ORF">IAD31_01880</name>
</gene>
<dbReference type="HAMAP" id="MF_01984">
    <property type="entry name" value="ubiX_pad"/>
    <property type="match status" value="1"/>
</dbReference>
<feature type="binding site" evidence="5">
    <location>
        <position position="37"/>
    </location>
    <ligand>
        <name>FMN</name>
        <dbReference type="ChEBI" id="CHEBI:58210"/>
    </ligand>
</feature>
<evidence type="ECO:0000259" key="6">
    <source>
        <dbReference type="Pfam" id="PF02441"/>
    </source>
</evidence>